<dbReference type="RefSeq" id="WP_105021539.1">
    <property type="nucleotide sequence ID" value="NZ_MSCM01000001.1"/>
</dbReference>
<gene>
    <name evidence="2" type="ORF">BTO16_06905</name>
</gene>
<sequence length="139" mass="16271">MNTFKNHNTIKIGFYLAGISNIIGVLFFSKLFTNSIIPETDPSVMSYFGLIMIIVWGFAYIAVAKKFENLKWLVAVFAIEKFCYGFIWTKWILNNSVSVIFDKDILAGSFYSFYGINDWMFFLFFVYVFFKIEKTTRKS</sequence>
<name>A0A2S7WZH6_9FLAO</name>
<evidence type="ECO:0000313" key="2">
    <source>
        <dbReference type="EMBL" id="PQJ83000.1"/>
    </source>
</evidence>
<comment type="caution">
    <text evidence="2">The sequence shown here is derived from an EMBL/GenBank/DDBJ whole genome shotgun (WGS) entry which is preliminary data.</text>
</comment>
<feature type="transmembrane region" description="Helical" evidence="1">
    <location>
        <begin position="44"/>
        <end position="63"/>
    </location>
</feature>
<dbReference type="OrthoDB" id="7433042at2"/>
<feature type="transmembrane region" description="Helical" evidence="1">
    <location>
        <begin position="70"/>
        <end position="91"/>
    </location>
</feature>
<keyword evidence="3" id="KW-1185">Reference proteome</keyword>
<dbReference type="AlphaFoldDB" id="A0A2S7WZH6"/>
<protein>
    <submittedName>
        <fullName evidence="2">Uncharacterized protein</fullName>
    </submittedName>
</protein>
<keyword evidence="1" id="KW-0472">Membrane</keyword>
<reference evidence="2 3" key="1">
    <citation type="submission" date="2016-12" db="EMBL/GenBank/DDBJ databases">
        <title>Trade-off between light-utilization and light-protection in marine flavobacteria.</title>
        <authorList>
            <person name="Kumagai Y."/>
            <person name="Yoshizawa S."/>
            <person name="Kogure K."/>
            <person name="Iwasaki W."/>
        </authorList>
    </citation>
    <scope>NUCLEOTIDE SEQUENCE [LARGE SCALE GENOMIC DNA]</scope>
    <source>
        <strain evidence="2 3">ATCC 43844</strain>
    </source>
</reference>
<evidence type="ECO:0000256" key="1">
    <source>
        <dbReference type="SAM" id="Phobius"/>
    </source>
</evidence>
<feature type="transmembrane region" description="Helical" evidence="1">
    <location>
        <begin position="12"/>
        <end position="32"/>
    </location>
</feature>
<keyword evidence="1" id="KW-0812">Transmembrane</keyword>
<accession>A0A2S7WZH6</accession>
<proteinExistence type="predicted"/>
<keyword evidence="1" id="KW-1133">Transmembrane helix</keyword>
<evidence type="ECO:0000313" key="3">
    <source>
        <dbReference type="Proteomes" id="UP000239068"/>
    </source>
</evidence>
<dbReference type="EMBL" id="MSCM01000001">
    <property type="protein sequence ID" value="PQJ83000.1"/>
    <property type="molecule type" value="Genomic_DNA"/>
</dbReference>
<dbReference type="Proteomes" id="UP000239068">
    <property type="component" value="Unassembled WGS sequence"/>
</dbReference>
<organism evidence="2 3">
    <name type="scientific">Polaribacter glomeratus</name>
    <dbReference type="NCBI Taxonomy" id="102"/>
    <lineage>
        <taxon>Bacteria</taxon>
        <taxon>Pseudomonadati</taxon>
        <taxon>Bacteroidota</taxon>
        <taxon>Flavobacteriia</taxon>
        <taxon>Flavobacteriales</taxon>
        <taxon>Flavobacteriaceae</taxon>
    </lineage>
</organism>
<feature type="transmembrane region" description="Helical" evidence="1">
    <location>
        <begin position="111"/>
        <end position="130"/>
    </location>
</feature>